<feature type="domain" description="Transposase zinc-binding" evidence="2">
    <location>
        <begin position="13"/>
        <end position="98"/>
    </location>
</feature>
<dbReference type="InterPro" id="IPR054832">
    <property type="entry name" value="transpos_IS91"/>
</dbReference>
<comment type="caution">
    <text evidence="3">The sequence shown here is derived from an EMBL/GenBank/DDBJ whole genome shotgun (WGS) entry which is preliminary data.</text>
</comment>
<dbReference type="Proteomes" id="UP000016487">
    <property type="component" value="Unassembled WGS sequence"/>
</dbReference>
<dbReference type="Pfam" id="PF14319">
    <property type="entry name" value="Zn_Tnp_IS91"/>
    <property type="match status" value="1"/>
</dbReference>
<proteinExistence type="predicted"/>
<evidence type="ECO:0000259" key="2">
    <source>
        <dbReference type="Pfam" id="PF14319"/>
    </source>
</evidence>
<dbReference type="GO" id="GO:0003677">
    <property type="term" value="F:DNA binding"/>
    <property type="evidence" value="ECO:0007669"/>
    <property type="project" value="InterPro"/>
</dbReference>
<name>A0AAD4AHJ4_9GAMM</name>
<dbReference type="Pfam" id="PF04986">
    <property type="entry name" value="Y2_Tnp"/>
    <property type="match status" value="1"/>
</dbReference>
<reference evidence="3" key="2">
    <citation type="submission" date="2015-03" db="EMBL/GenBank/DDBJ databases">
        <title>Genome sequence of Pseudoalteromonas citrea.</title>
        <authorList>
            <person name="Xie B.-B."/>
            <person name="Rong J.-C."/>
            <person name="Qin Q.-L."/>
            <person name="Zhang Y.-Z."/>
        </authorList>
    </citation>
    <scope>NUCLEOTIDE SEQUENCE</scope>
    <source>
        <strain evidence="3">DSM 8771</strain>
    </source>
</reference>
<sequence>MSRLHLADILNLGLDDYRQHHSLNYQQTRVCQHLQSCRTGKLGYQSWQCDTCGEVKQVGCSCRDRHCPRCQSMATAQWAQKQQARLLPCRYFHLVFTLPHELNIVARYDPNTLYQCLFKAVWDTLSKFAQRKGHGQLGMTSVLHTWGQTLSQHIHLHCLVPAGGLTQTQWHEIEQGYLYPVKALSTVFRGKMLAALHARGTSLTHITTPAKWCVYSKACLTYSDKLVSYLARYTRKGAMSESRLVSVNKQSVCFKYRSYADKHSEKVMTLSCREFLRRYLQHVLPKGFMRIRHYGFLANACYKRKLALIKAQGPSLRKVKKKKAEAASLSPHWACEVCKIGVLRFSKMVNSSEETMKLARTS</sequence>
<dbReference type="AlphaFoldDB" id="A0AAD4AHJ4"/>
<evidence type="ECO:0000259" key="1">
    <source>
        <dbReference type="Pfam" id="PF04986"/>
    </source>
</evidence>
<dbReference type="InterPro" id="IPR007069">
    <property type="entry name" value="Transposase_32"/>
</dbReference>
<feature type="domain" description="Transposase IS801/IS1294" evidence="1">
    <location>
        <begin position="138"/>
        <end position="301"/>
    </location>
</feature>
<dbReference type="EMBL" id="AHBZ03000014">
    <property type="protein sequence ID" value="KAF7773715.1"/>
    <property type="molecule type" value="Genomic_DNA"/>
</dbReference>
<dbReference type="PANTHER" id="PTHR37023:SF1">
    <property type="entry name" value="ISSOD25 TRANSPOSASE TNPA_ISSOD25"/>
    <property type="match status" value="1"/>
</dbReference>
<organism evidence="3 5">
    <name type="scientific">Pseudoalteromonas citrea</name>
    <dbReference type="NCBI Taxonomy" id="43655"/>
    <lineage>
        <taxon>Bacteria</taxon>
        <taxon>Pseudomonadati</taxon>
        <taxon>Pseudomonadota</taxon>
        <taxon>Gammaproteobacteria</taxon>
        <taxon>Alteromonadales</taxon>
        <taxon>Pseudoalteromonadaceae</taxon>
        <taxon>Pseudoalteromonas</taxon>
    </lineage>
</organism>
<dbReference type="InterPro" id="IPR026889">
    <property type="entry name" value="Zn_Tnp"/>
</dbReference>
<dbReference type="NCBIfam" id="NF033538">
    <property type="entry name" value="transpos_IS91"/>
    <property type="match status" value="1"/>
</dbReference>
<reference evidence="3" key="1">
    <citation type="journal article" date="2012" name="J. Bacteriol.">
        <title>Genome sequences of type strains of seven species of the marine bacterium Pseudoalteromonas.</title>
        <authorList>
            <person name="Xie B.B."/>
            <person name="Shu Y.L."/>
            <person name="Qin Q.L."/>
            <person name="Rong J.C."/>
            <person name="Zhang X.Y."/>
            <person name="Chen X.L."/>
            <person name="Shi M."/>
            <person name="He H.L."/>
            <person name="Zhou B.C."/>
            <person name="Zhang Y.Z."/>
        </authorList>
    </citation>
    <scope>NUCLEOTIDE SEQUENCE</scope>
    <source>
        <strain evidence="3">DSM 8771</strain>
    </source>
</reference>
<evidence type="ECO:0000313" key="3">
    <source>
        <dbReference type="EMBL" id="KAF7769847.1"/>
    </source>
</evidence>
<accession>A0AAD4AHJ4</accession>
<dbReference type="GO" id="GO:0004803">
    <property type="term" value="F:transposase activity"/>
    <property type="evidence" value="ECO:0007669"/>
    <property type="project" value="InterPro"/>
</dbReference>
<evidence type="ECO:0000313" key="4">
    <source>
        <dbReference type="EMBL" id="KAF7773715.1"/>
    </source>
</evidence>
<dbReference type="GO" id="GO:0006313">
    <property type="term" value="P:DNA transposition"/>
    <property type="evidence" value="ECO:0007669"/>
    <property type="project" value="InterPro"/>
</dbReference>
<protein>
    <recommendedName>
        <fullName evidence="6">IS91 family transposase</fullName>
    </recommendedName>
</protein>
<dbReference type="PANTHER" id="PTHR37023">
    <property type="entry name" value="TRANSPOSASE"/>
    <property type="match status" value="1"/>
</dbReference>
<evidence type="ECO:0008006" key="6">
    <source>
        <dbReference type="Google" id="ProtNLM"/>
    </source>
</evidence>
<dbReference type="RefSeq" id="WP_192992767.1">
    <property type="nucleotide sequence ID" value="NZ_AHBZ03000014.1"/>
</dbReference>
<evidence type="ECO:0000313" key="5">
    <source>
        <dbReference type="Proteomes" id="UP000016487"/>
    </source>
</evidence>
<gene>
    <name evidence="4" type="ORF">PCIT_a0025</name>
    <name evidence="3" type="ORF">PCIT_a2757</name>
</gene>
<dbReference type="EMBL" id="AHBZ03000021">
    <property type="protein sequence ID" value="KAF7769847.1"/>
    <property type="molecule type" value="Genomic_DNA"/>
</dbReference>